<dbReference type="Proteomes" id="UP000401081">
    <property type="component" value="Unassembled WGS sequence"/>
</dbReference>
<evidence type="ECO:0008006" key="3">
    <source>
        <dbReference type="Google" id="ProtNLM"/>
    </source>
</evidence>
<gene>
    <name evidence="1" type="ORF">NCTC12993_06320</name>
</gene>
<accession>A0A485CF03</accession>
<dbReference type="RefSeq" id="WP_061279913.1">
    <property type="nucleotide sequence ID" value="NZ_DAMAZS010000006.1"/>
</dbReference>
<reference evidence="1 2" key="1">
    <citation type="submission" date="2019-03" db="EMBL/GenBank/DDBJ databases">
        <authorList>
            <consortium name="Pathogen Informatics"/>
        </authorList>
    </citation>
    <scope>NUCLEOTIDE SEQUENCE [LARGE SCALE GENOMIC DNA]</scope>
    <source>
        <strain evidence="1 2">NCTC12993</strain>
    </source>
</reference>
<protein>
    <recommendedName>
        <fullName evidence="3">Flavoprotein</fullName>
    </recommendedName>
</protein>
<dbReference type="AlphaFoldDB" id="A0A485CF03"/>
<evidence type="ECO:0000313" key="2">
    <source>
        <dbReference type="Proteomes" id="UP000401081"/>
    </source>
</evidence>
<dbReference type="GeneID" id="99776344"/>
<sequence length="227" mass="24458">MTEQQIDRLVAQVLQRIQPPVLVLVTAACGYREEIRQRLAGCGERLHLALDGEMDDAQRWQEIGQFLPAAAWQQARPGVAYKALLVPFLDYPLAADVVSGRLASPAARRLHEALLTGIPVLALSYHCNPHSELNQLRGSAADSAYAAHIEATLNRLAACGVNLCTMNELLAKLATGESTPAASATARRYLTVTDIVNNPALAGTPNAVMTDAAADFIKAQRKNTLPR</sequence>
<keyword evidence="2" id="KW-1185">Reference proteome</keyword>
<name>A0A485CF03_KLUCR</name>
<evidence type="ECO:0000313" key="1">
    <source>
        <dbReference type="EMBL" id="VFS83141.1"/>
    </source>
</evidence>
<organism evidence="1 2">
    <name type="scientific">Kluyvera cryocrescens</name>
    <name type="common">Kluyvera citrophila</name>
    <dbReference type="NCBI Taxonomy" id="580"/>
    <lineage>
        <taxon>Bacteria</taxon>
        <taxon>Pseudomonadati</taxon>
        <taxon>Pseudomonadota</taxon>
        <taxon>Gammaproteobacteria</taxon>
        <taxon>Enterobacterales</taxon>
        <taxon>Enterobacteriaceae</taxon>
        <taxon>Kluyvera</taxon>
    </lineage>
</organism>
<dbReference type="EMBL" id="CAADJD010000025">
    <property type="protein sequence ID" value="VFS83141.1"/>
    <property type="molecule type" value="Genomic_DNA"/>
</dbReference>
<proteinExistence type="predicted"/>